<accession>A0A699VDL8</accession>
<sequence length="113" mass="12539">PHNKTPYALLIRNIPTVSHFKPFGCHVTILNTSDHLGKSDGKAYEGYIVGYSTSNKAYRVIQGTQPIHTPGDKADDSPFPSAEEIFRKELAKLKDQEQRVTSDAEELRTPASV</sequence>
<dbReference type="AlphaFoldDB" id="A0A699VDL8"/>
<feature type="non-terminal residue" evidence="2">
    <location>
        <position position="1"/>
    </location>
</feature>
<organism evidence="2">
    <name type="scientific">Tanacetum cinerariifolium</name>
    <name type="common">Dalmatian daisy</name>
    <name type="synonym">Chrysanthemum cinerariifolium</name>
    <dbReference type="NCBI Taxonomy" id="118510"/>
    <lineage>
        <taxon>Eukaryota</taxon>
        <taxon>Viridiplantae</taxon>
        <taxon>Streptophyta</taxon>
        <taxon>Embryophyta</taxon>
        <taxon>Tracheophyta</taxon>
        <taxon>Spermatophyta</taxon>
        <taxon>Magnoliopsida</taxon>
        <taxon>eudicotyledons</taxon>
        <taxon>Gunneridae</taxon>
        <taxon>Pentapetalae</taxon>
        <taxon>asterids</taxon>
        <taxon>campanulids</taxon>
        <taxon>Asterales</taxon>
        <taxon>Asteraceae</taxon>
        <taxon>Asteroideae</taxon>
        <taxon>Anthemideae</taxon>
        <taxon>Anthemidinae</taxon>
        <taxon>Tanacetum</taxon>
    </lineage>
</organism>
<feature type="non-terminal residue" evidence="2">
    <location>
        <position position="113"/>
    </location>
</feature>
<feature type="region of interest" description="Disordered" evidence="1">
    <location>
        <begin position="93"/>
        <end position="113"/>
    </location>
</feature>
<dbReference type="EMBL" id="BKCJ011397598">
    <property type="protein sequence ID" value="GFD29744.1"/>
    <property type="molecule type" value="Genomic_DNA"/>
</dbReference>
<name>A0A699VDL8_TANCI</name>
<protein>
    <submittedName>
        <fullName evidence="2">Retrovirus-related Pol polyprotein from transposon TNT 1-94</fullName>
    </submittedName>
</protein>
<gene>
    <name evidence="2" type="ORF">Tci_901713</name>
</gene>
<proteinExistence type="predicted"/>
<evidence type="ECO:0000256" key="1">
    <source>
        <dbReference type="SAM" id="MobiDB-lite"/>
    </source>
</evidence>
<reference evidence="2" key="1">
    <citation type="journal article" date="2019" name="Sci. Rep.">
        <title>Draft genome of Tanacetum cinerariifolium, the natural source of mosquito coil.</title>
        <authorList>
            <person name="Yamashiro T."/>
            <person name="Shiraishi A."/>
            <person name="Satake H."/>
            <person name="Nakayama K."/>
        </authorList>
    </citation>
    <scope>NUCLEOTIDE SEQUENCE</scope>
</reference>
<comment type="caution">
    <text evidence="2">The sequence shown here is derived from an EMBL/GenBank/DDBJ whole genome shotgun (WGS) entry which is preliminary data.</text>
</comment>
<evidence type="ECO:0000313" key="2">
    <source>
        <dbReference type="EMBL" id="GFD29744.1"/>
    </source>
</evidence>